<sequence>MAVMFIVREIFHLQFGRYKEVKTLLNEGLQKHLLLQPNGSRVLTDFTGEGYRLIIELPYATLADYEADLKRELGTSDFQGWYEKFKPLVRYSEREVLRQVN</sequence>
<reference evidence="1 2" key="2">
    <citation type="journal article" date="2016" name="Int. J. Syst. Evol. Microbiol.">
        <title>Flavisolibacter tropicus sp. nov., isolated from tropical soil.</title>
        <authorList>
            <person name="Lee J.J."/>
            <person name="Kang M.S."/>
            <person name="Kim G.S."/>
            <person name="Lee C.S."/>
            <person name="Lim S."/>
            <person name="Lee J."/>
            <person name="Roh S.H."/>
            <person name="Kang H."/>
            <person name="Ha J.M."/>
            <person name="Bae S."/>
            <person name="Jung H.Y."/>
            <person name="Kim M.K."/>
        </authorList>
    </citation>
    <scope>NUCLEOTIDE SEQUENCE [LARGE SCALE GENOMIC DNA]</scope>
    <source>
        <strain evidence="1 2">LCS9</strain>
    </source>
</reference>
<keyword evidence="2" id="KW-1185">Reference proteome</keyword>
<evidence type="ECO:0000313" key="1">
    <source>
        <dbReference type="EMBL" id="ANE52779.1"/>
    </source>
</evidence>
<dbReference type="AlphaFoldDB" id="A0A172U094"/>
<dbReference type="RefSeq" id="WP_066407851.1">
    <property type="nucleotide sequence ID" value="NZ_CP011390.1"/>
</dbReference>
<dbReference type="Proteomes" id="UP000077177">
    <property type="component" value="Chromosome"/>
</dbReference>
<dbReference type="KEGG" id="fla:SY85_22165"/>
<reference evidence="2" key="1">
    <citation type="submission" date="2015-01" db="EMBL/GenBank/DDBJ databases">
        <title>Flavisolibacter sp./LCS9/ whole genome sequencing.</title>
        <authorList>
            <person name="Kim M.K."/>
            <person name="Srinivasan S."/>
            <person name="Lee J.-J."/>
        </authorList>
    </citation>
    <scope>NUCLEOTIDE SEQUENCE [LARGE SCALE GENOMIC DNA]</scope>
    <source>
        <strain evidence="2">LCS9</strain>
    </source>
</reference>
<dbReference type="OrthoDB" id="797275at2"/>
<evidence type="ECO:0008006" key="3">
    <source>
        <dbReference type="Google" id="ProtNLM"/>
    </source>
</evidence>
<organism evidence="1 2">
    <name type="scientific">Flavisolibacter tropicus</name>
    <dbReference type="NCBI Taxonomy" id="1492898"/>
    <lineage>
        <taxon>Bacteria</taxon>
        <taxon>Pseudomonadati</taxon>
        <taxon>Bacteroidota</taxon>
        <taxon>Chitinophagia</taxon>
        <taxon>Chitinophagales</taxon>
        <taxon>Chitinophagaceae</taxon>
        <taxon>Flavisolibacter</taxon>
    </lineage>
</organism>
<evidence type="ECO:0000313" key="2">
    <source>
        <dbReference type="Proteomes" id="UP000077177"/>
    </source>
</evidence>
<proteinExistence type="predicted"/>
<name>A0A172U094_9BACT</name>
<dbReference type="EMBL" id="CP011390">
    <property type="protein sequence ID" value="ANE52779.1"/>
    <property type="molecule type" value="Genomic_DNA"/>
</dbReference>
<accession>A0A172U094</accession>
<protein>
    <recommendedName>
        <fullName evidence="3">NIPSNAP domain-containing protein</fullName>
    </recommendedName>
</protein>
<gene>
    <name evidence="1" type="ORF">SY85_22165</name>
</gene>